<evidence type="ECO:0000313" key="3">
    <source>
        <dbReference type="Proteomes" id="UP000673691"/>
    </source>
</evidence>
<feature type="region of interest" description="Disordered" evidence="1">
    <location>
        <begin position="19"/>
        <end position="71"/>
    </location>
</feature>
<reference evidence="2 3" key="1">
    <citation type="journal article" name="Sci. Rep.">
        <title>Genome-scale phylogenetic analyses confirm Olpidium as the closest living zoosporic fungus to the non-flagellated, terrestrial fungi.</title>
        <authorList>
            <person name="Chang Y."/>
            <person name="Rochon D."/>
            <person name="Sekimoto S."/>
            <person name="Wang Y."/>
            <person name="Chovatia M."/>
            <person name="Sandor L."/>
            <person name="Salamov A."/>
            <person name="Grigoriev I.V."/>
            <person name="Stajich J.E."/>
            <person name="Spatafora J.W."/>
        </authorList>
    </citation>
    <scope>NUCLEOTIDE SEQUENCE [LARGE SCALE GENOMIC DNA]</scope>
    <source>
        <strain evidence="2">S191</strain>
    </source>
</reference>
<comment type="caution">
    <text evidence="2">The sequence shown here is derived from an EMBL/GenBank/DDBJ whole genome shotgun (WGS) entry which is preliminary data.</text>
</comment>
<organism evidence="2 3">
    <name type="scientific">Olpidium bornovanus</name>
    <dbReference type="NCBI Taxonomy" id="278681"/>
    <lineage>
        <taxon>Eukaryota</taxon>
        <taxon>Fungi</taxon>
        <taxon>Fungi incertae sedis</taxon>
        <taxon>Olpidiomycota</taxon>
        <taxon>Olpidiomycotina</taxon>
        <taxon>Olpidiomycetes</taxon>
        <taxon>Olpidiales</taxon>
        <taxon>Olpidiaceae</taxon>
        <taxon>Olpidium</taxon>
    </lineage>
</organism>
<proteinExistence type="predicted"/>
<keyword evidence="3" id="KW-1185">Reference proteome</keyword>
<dbReference type="EMBL" id="JAEFCI010005130">
    <property type="protein sequence ID" value="KAG5460505.1"/>
    <property type="molecule type" value="Genomic_DNA"/>
</dbReference>
<dbReference type="AlphaFoldDB" id="A0A8H8DJF4"/>
<sequence>MQRAFSSTRFLELARFSARVGTGTSGRSRLRRPQCRRAAAPLAPLKPPRRRRTVFGHTPGLLQRTSPPRYS</sequence>
<name>A0A8H8DJF4_9FUNG</name>
<gene>
    <name evidence="2" type="ORF">BJ554DRAFT_7441</name>
</gene>
<dbReference type="Proteomes" id="UP000673691">
    <property type="component" value="Unassembled WGS sequence"/>
</dbReference>
<evidence type="ECO:0000256" key="1">
    <source>
        <dbReference type="SAM" id="MobiDB-lite"/>
    </source>
</evidence>
<accession>A0A8H8DJF4</accession>
<evidence type="ECO:0000313" key="2">
    <source>
        <dbReference type="EMBL" id="KAG5460505.1"/>
    </source>
</evidence>
<protein>
    <submittedName>
        <fullName evidence="2">Uncharacterized protein</fullName>
    </submittedName>
</protein>